<dbReference type="UniPathway" id="UPA00094"/>
<evidence type="ECO:0000259" key="11">
    <source>
        <dbReference type="Pfam" id="PF08541"/>
    </source>
</evidence>
<keyword evidence="5 10" id="KW-0276">Fatty acid metabolism</keyword>
<dbReference type="HAMAP" id="MF_01815">
    <property type="entry name" value="FabH"/>
    <property type="match status" value="1"/>
</dbReference>
<sequence>MPVKIVGLGASIPYKKVSNEDISKELDTTDSWITTRTGIKTRYHSGPDEYTSQLAYNAGLAAINSMSARYDIDTLILATTTPDRKCPATAPKVASMLGLKGITAFDMNAVCTGFVYALEMAESFIRSGKSERVLVIGADVYSTLLDKEDRATFPLFGDGAGAMIIENGDEENILSSYTGSDGRYEQLITVEGGGSESALREKESKNAFFTMQGKDVFLKAISHMKNAVIKASDLANLPVTDLDFIVPHQANKRIIDTLSSLFDLREEQALTSLEEFGNTSSASIPITLTKHVLEGTIKPGNKVAITAFGGGITWGAAILKWPEINIEPEFI</sequence>
<proteinExistence type="inferred from homology"/>
<dbReference type="CDD" id="cd00830">
    <property type="entry name" value="KAS_III"/>
    <property type="match status" value="1"/>
</dbReference>
<dbReference type="EC" id="2.3.1.180" evidence="10"/>
<dbReference type="Pfam" id="PF08541">
    <property type="entry name" value="ACP_syn_III_C"/>
    <property type="match status" value="1"/>
</dbReference>
<keyword evidence="2 10" id="KW-0963">Cytoplasm</keyword>
<dbReference type="NCBIfam" id="NF006829">
    <property type="entry name" value="PRK09352.1"/>
    <property type="match status" value="1"/>
</dbReference>
<evidence type="ECO:0000313" key="13">
    <source>
        <dbReference type="EMBL" id="TFH90263.1"/>
    </source>
</evidence>
<evidence type="ECO:0000256" key="9">
    <source>
        <dbReference type="ARBA" id="ARBA00023315"/>
    </source>
</evidence>
<evidence type="ECO:0000256" key="4">
    <source>
        <dbReference type="ARBA" id="ARBA00022679"/>
    </source>
</evidence>
<keyword evidence="9 10" id="KW-0012">Acyltransferase</keyword>
<organism evidence="13 14">
    <name type="scientific">Vibrio ouci</name>
    <dbReference type="NCBI Taxonomy" id="2499078"/>
    <lineage>
        <taxon>Bacteria</taxon>
        <taxon>Pseudomonadati</taxon>
        <taxon>Pseudomonadota</taxon>
        <taxon>Gammaproteobacteria</taxon>
        <taxon>Vibrionales</taxon>
        <taxon>Vibrionaceae</taxon>
        <taxon>Vibrio</taxon>
    </lineage>
</organism>
<comment type="pathway">
    <text evidence="10">Lipid metabolism; fatty acid biosynthesis.</text>
</comment>
<accession>A0A4Y8WCB5</accession>
<dbReference type="NCBIfam" id="TIGR00747">
    <property type="entry name" value="fabH"/>
    <property type="match status" value="1"/>
</dbReference>
<keyword evidence="8 10" id="KW-0511">Multifunctional enzyme</keyword>
<keyword evidence="7 10" id="KW-0275">Fatty acid biosynthesis</keyword>
<dbReference type="Pfam" id="PF08545">
    <property type="entry name" value="ACP_syn_III"/>
    <property type="match status" value="1"/>
</dbReference>
<dbReference type="GO" id="GO:0033818">
    <property type="term" value="F:beta-ketoacyl-acyl-carrier-protein synthase III activity"/>
    <property type="evidence" value="ECO:0007669"/>
    <property type="project" value="UniProtKB-UniRule"/>
</dbReference>
<evidence type="ECO:0000256" key="6">
    <source>
        <dbReference type="ARBA" id="ARBA00023098"/>
    </source>
</evidence>
<comment type="catalytic activity">
    <reaction evidence="10">
        <text>malonyl-[ACP] + acetyl-CoA + H(+) = 3-oxobutanoyl-[ACP] + CO2 + CoA</text>
        <dbReference type="Rhea" id="RHEA:12080"/>
        <dbReference type="Rhea" id="RHEA-COMP:9623"/>
        <dbReference type="Rhea" id="RHEA-COMP:9625"/>
        <dbReference type="ChEBI" id="CHEBI:15378"/>
        <dbReference type="ChEBI" id="CHEBI:16526"/>
        <dbReference type="ChEBI" id="CHEBI:57287"/>
        <dbReference type="ChEBI" id="CHEBI:57288"/>
        <dbReference type="ChEBI" id="CHEBI:78449"/>
        <dbReference type="ChEBI" id="CHEBI:78450"/>
        <dbReference type="EC" id="2.3.1.180"/>
    </reaction>
</comment>
<evidence type="ECO:0000256" key="2">
    <source>
        <dbReference type="ARBA" id="ARBA00022490"/>
    </source>
</evidence>
<dbReference type="Gene3D" id="3.40.47.10">
    <property type="match status" value="1"/>
</dbReference>
<dbReference type="GO" id="GO:0004315">
    <property type="term" value="F:3-oxoacyl-[acyl-carrier-protein] synthase activity"/>
    <property type="evidence" value="ECO:0007669"/>
    <property type="project" value="InterPro"/>
</dbReference>
<dbReference type="EMBL" id="SATR01000031">
    <property type="protein sequence ID" value="TFH90263.1"/>
    <property type="molecule type" value="Genomic_DNA"/>
</dbReference>
<dbReference type="InterPro" id="IPR013751">
    <property type="entry name" value="ACP_syn_III_N"/>
</dbReference>
<dbReference type="PANTHER" id="PTHR34069">
    <property type="entry name" value="3-OXOACYL-[ACYL-CARRIER-PROTEIN] SYNTHASE 3"/>
    <property type="match status" value="1"/>
</dbReference>
<keyword evidence="6 10" id="KW-0443">Lipid metabolism</keyword>
<keyword evidence="14" id="KW-1185">Reference proteome</keyword>
<comment type="subunit">
    <text evidence="10">Homodimer.</text>
</comment>
<comment type="domain">
    <text evidence="10">The last Arg residue of the ACP-binding site is essential for the weak association between ACP/AcpP and FabH.</text>
</comment>
<evidence type="ECO:0000313" key="14">
    <source>
        <dbReference type="Proteomes" id="UP000297753"/>
    </source>
</evidence>
<feature type="domain" description="Beta-ketoacyl-[acyl-carrier-protein] synthase III C-terminal" evidence="11">
    <location>
        <begin position="235"/>
        <end position="321"/>
    </location>
</feature>
<name>A0A4Y8WCB5_9VIBR</name>
<evidence type="ECO:0000256" key="8">
    <source>
        <dbReference type="ARBA" id="ARBA00023268"/>
    </source>
</evidence>
<evidence type="ECO:0000256" key="1">
    <source>
        <dbReference type="ARBA" id="ARBA00008642"/>
    </source>
</evidence>
<keyword evidence="3 10" id="KW-0444">Lipid biosynthesis</keyword>
<feature type="active site" evidence="10">
    <location>
        <position position="248"/>
    </location>
</feature>
<gene>
    <name evidence="10" type="primary">fabH</name>
    <name evidence="13" type="ORF">ELS82_17630</name>
</gene>
<comment type="similarity">
    <text evidence="1 10">Belongs to the thiolase-like superfamily. FabH family.</text>
</comment>
<protein>
    <recommendedName>
        <fullName evidence="10">Beta-ketoacyl-[acyl-carrier-protein] synthase III</fullName>
        <shortName evidence="10">Beta-ketoacyl-ACP synthase III</shortName>
        <shortName evidence="10">KAS III</shortName>
        <ecNumber evidence="10">2.3.1.180</ecNumber>
    </recommendedName>
    <alternativeName>
        <fullName evidence="10">3-oxoacyl-[acyl-carrier-protein] synthase 3</fullName>
    </alternativeName>
    <alternativeName>
        <fullName evidence="10">3-oxoacyl-[acyl-carrier-protein] synthase III</fullName>
    </alternativeName>
</protein>
<comment type="subcellular location">
    <subcellularLocation>
        <location evidence="10">Cytoplasm</location>
    </subcellularLocation>
</comment>
<dbReference type="InterPro" id="IPR013747">
    <property type="entry name" value="ACP_syn_III_C"/>
</dbReference>
<evidence type="ECO:0000256" key="10">
    <source>
        <dbReference type="HAMAP-Rule" id="MF_01815"/>
    </source>
</evidence>
<dbReference type="AlphaFoldDB" id="A0A4Y8WCB5"/>
<feature type="active site" evidence="10">
    <location>
        <position position="111"/>
    </location>
</feature>
<evidence type="ECO:0000259" key="12">
    <source>
        <dbReference type="Pfam" id="PF08545"/>
    </source>
</evidence>
<dbReference type="OrthoDB" id="9815506at2"/>
<comment type="function">
    <text evidence="10">Catalyzes the condensation reaction of fatty acid synthesis by the addition to an acyl acceptor of two carbons from malonyl-ACP. Catalyzes the first condensation reaction which initiates fatty acid synthesis and may therefore play a role in governing the total rate of fatty acid production. Possesses both acetoacetyl-ACP synthase and acetyl transacylase activities. Its substrate specificity determines the biosynthesis of branched-chain and/or straight-chain of fatty acids.</text>
</comment>
<feature type="region of interest" description="ACP-binding" evidence="10">
    <location>
        <begin position="249"/>
        <end position="253"/>
    </location>
</feature>
<dbReference type="GO" id="GO:0005737">
    <property type="term" value="C:cytoplasm"/>
    <property type="evidence" value="ECO:0007669"/>
    <property type="project" value="UniProtKB-SubCell"/>
</dbReference>
<dbReference type="GO" id="GO:0044550">
    <property type="term" value="P:secondary metabolite biosynthetic process"/>
    <property type="evidence" value="ECO:0007669"/>
    <property type="project" value="TreeGrafter"/>
</dbReference>
<dbReference type="InterPro" id="IPR004655">
    <property type="entry name" value="FabH"/>
</dbReference>
<dbReference type="InterPro" id="IPR016039">
    <property type="entry name" value="Thiolase-like"/>
</dbReference>
<evidence type="ECO:0000256" key="7">
    <source>
        <dbReference type="ARBA" id="ARBA00023160"/>
    </source>
</evidence>
<feature type="active site" evidence="10">
    <location>
        <position position="278"/>
    </location>
</feature>
<feature type="domain" description="Beta-ketoacyl-[acyl-carrier-protein] synthase III N-terminal" evidence="12">
    <location>
        <begin position="105"/>
        <end position="182"/>
    </location>
</feature>
<keyword evidence="4 10" id="KW-0808">Transferase</keyword>
<dbReference type="GO" id="GO:0006633">
    <property type="term" value="P:fatty acid biosynthetic process"/>
    <property type="evidence" value="ECO:0007669"/>
    <property type="project" value="UniProtKB-UniRule"/>
</dbReference>
<dbReference type="RefSeq" id="WP_134836646.1">
    <property type="nucleotide sequence ID" value="NZ_SATR01000031.1"/>
</dbReference>
<dbReference type="Proteomes" id="UP000297753">
    <property type="component" value="Unassembled WGS sequence"/>
</dbReference>
<comment type="caution">
    <text evidence="13">The sequence shown here is derived from an EMBL/GenBank/DDBJ whole genome shotgun (WGS) entry which is preliminary data.</text>
</comment>
<evidence type="ECO:0000256" key="3">
    <source>
        <dbReference type="ARBA" id="ARBA00022516"/>
    </source>
</evidence>
<dbReference type="PANTHER" id="PTHR34069:SF2">
    <property type="entry name" value="BETA-KETOACYL-[ACYL-CARRIER-PROTEIN] SYNTHASE III"/>
    <property type="match status" value="1"/>
</dbReference>
<dbReference type="SUPFAM" id="SSF53901">
    <property type="entry name" value="Thiolase-like"/>
    <property type="match status" value="1"/>
</dbReference>
<reference evidence="13 14" key="1">
    <citation type="submission" date="2019-01" db="EMBL/GenBank/DDBJ databases">
        <title>Vibrio BEI176 sp. nov, a marine bacterium isolated from China: eastern marignal seas.</title>
        <authorList>
            <person name="Li B."/>
        </authorList>
    </citation>
    <scope>NUCLEOTIDE SEQUENCE [LARGE SCALE GENOMIC DNA]</scope>
    <source>
        <strain evidence="13 14">BEI176</strain>
    </source>
</reference>
<evidence type="ECO:0000256" key="5">
    <source>
        <dbReference type="ARBA" id="ARBA00022832"/>
    </source>
</evidence>